<reference evidence="1" key="2">
    <citation type="journal article" date="2024" name="Plant">
        <title>Genomic evolution and insights into agronomic trait innovations of Sesamum species.</title>
        <authorList>
            <person name="Miao H."/>
            <person name="Wang L."/>
            <person name="Qu L."/>
            <person name="Liu H."/>
            <person name="Sun Y."/>
            <person name="Le M."/>
            <person name="Wang Q."/>
            <person name="Wei S."/>
            <person name="Zheng Y."/>
            <person name="Lin W."/>
            <person name="Duan Y."/>
            <person name="Cao H."/>
            <person name="Xiong S."/>
            <person name="Wang X."/>
            <person name="Wei L."/>
            <person name="Li C."/>
            <person name="Ma Q."/>
            <person name="Ju M."/>
            <person name="Zhao R."/>
            <person name="Li G."/>
            <person name="Mu C."/>
            <person name="Tian Q."/>
            <person name="Mei H."/>
            <person name="Zhang T."/>
            <person name="Gao T."/>
            <person name="Zhang H."/>
        </authorList>
    </citation>
    <scope>NUCLEOTIDE SEQUENCE</scope>
    <source>
        <strain evidence="1">KEN1</strain>
    </source>
</reference>
<dbReference type="EMBL" id="JACGWN010000013">
    <property type="protein sequence ID" value="KAL0412163.1"/>
    <property type="molecule type" value="Genomic_DNA"/>
</dbReference>
<reference evidence="1" key="1">
    <citation type="submission" date="2020-06" db="EMBL/GenBank/DDBJ databases">
        <authorList>
            <person name="Li T."/>
            <person name="Hu X."/>
            <person name="Zhang T."/>
            <person name="Song X."/>
            <person name="Zhang H."/>
            <person name="Dai N."/>
            <person name="Sheng W."/>
            <person name="Hou X."/>
            <person name="Wei L."/>
        </authorList>
    </citation>
    <scope>NUCLEOTIDE SEQUENCE</scope>
    <source>
        <strain evidence="1">KEN1</strain>
        <tissue evidence="1">Leaf</tissue>
    </source>
</reference>
<name>A0AAW2U5S3_9LAMI</name>
<protein>
    <submittedName>
        <fullName evidence="1">Uncharacterized protein</fullName>
    </submittedName>
</protein>
<comment type="caution">
    <text evidence="1">The sequence shown here is derived from an EMBL/GenBank/DDBJ whole genome shotgun (WGS) entry which is preliminary data.</text>
</comment>
<sequence length="146" mass="15423">MGSIVPSYSAMAGVRQFKGSSSAMTASVKGTPCRSSSGAPSIWYLTSCRPFCRCSRRASHCGGTSGGSGRGISRLLPVVAQGLGLPPHPLPLELLPQVVELTVGGLLQTHALIGQPSRSVGWLQVMWAIVPPWRCQKTCFDDEGQL</sequence>
<gene>
    <name evidence="1" type="ORF">Slati_3806000</name>
</gene>
<dbReference type="AlphaFoldDB" id="A0AAW2U5S3"/>
<organism evidence="1">
    <name type="scientific">Sesamum latifolium</name>
    <dbReference type="NCBI Taxonomy" id="2727402"/>
    <lineage>
        <taxon>Eukaryota</taxon>
        <taxon>Viridiplantae</taxon>
        <taxon>Streptophyta</taxon>
        <taxon>Embryophyta</taxon>
        <taxon>Tracheophyta</taxon>
        <taxon>Spermatophyta</taxon>
        <taxon>Magnoliopsida</taxon>
        <taxon>eudicotyledons</taxon>
        <taxon>Gunneridae</taxon>
        <taxon>Pentapetalae</taxon>
        <taxon>asterids</taxon>
        <taxon>lamiids</taxon>
        <taxon>Lamiales</taxon>
        <taxon>Pedaliaceae</taxon>
        <taxon>Sesamum</taxon>
    </lineage>
</organism>
<evidence type="ECO:0000313" key="1">
    <source>
        <dbReference type="EMBL" id="KAL0412163.1"/>
    </source>
</evidence>
<accession>A0AAW2U5S3</accession>
<proteinExistence type="predicted"/>